<evidence type="ECO:0000313" key="3">
    <source>
        <dbReference type="Proteomes" id="UP000026915"/>
    </source>
</evidence>
<dbReference type="Gramene" id="EOY16296">
    <property type="protein sequence ID" value="EOY16296"/>
    <property type="gene ID" value="TCM_035117"/>
</dbReference>
<keyword evidence="1" id="KW-0732">Signal</keyword>
<dbReference type="PROSITE" id="PS51257">
    <property type="entry name" value="PROKAR_LIPOPROTEIN"/>
    <property type="match status" value="1"/>
</dbReference>
<evidence type="ECO:0000313" key="2">
    <source>
        <dbReference type="EMBL" id="EOY16296.1"/>
    </source>
</evidence>
<dbReference type="Proteomes" id="UP000026915">
    <property type="component" value="Chromosome 8"/>
</dbReference>
<accession>A0A061FGV7</accession>
<organism evidence="2 3">
    <name type="scientific">Theobroma cacao</name>
    <name type="common">Cacao</name>
    <name type="synonym">Cocoa</name>
    <dbReference type="NCBI Taxonomy" id="3641"/>
    <lineage>
        <taxon>Eukaryota</taxon>
        <taxon>Viridiplantae</taxon>
        <taxon>Streptophyta</taxon>
        <taxon>Embryophyta</taxon>
        <taxon>Tracheophyta</taxon>
        <taxon>Spermatophyta</taxon>
        <taxon>Magnoliopsida</taxon>
        <taxon>eudicotyledons</taxon>
        <taxon>Gunneridae</taxon>
        <taxon>Pentapetalae</taxon>
        <taxon>rosids</taxon>
        <taxon>malvids</taxon>
        <taxon>Malvales</taxon>
        <taxon>Malvaceae</taxon>
        <taxon>Byttnerioideae</taxon>
        <taxon>Theobroma</taxon>
    </lineage>
</organism>
<dbReference type="HOGENOM" id="CLU_2836427_0_0_1"/>
<proteinExistence type="predicted"/>
<keyword evidence="3" id="KW-1185">Reference proteome</keyword>
<name>A0A061FGV7_THECC</name>
<dbReference type="EMBL" id="CM001886">
    <property type="protein sequence ID" value="EOY16296.1"/>
    <property type="molecule type" value="Genomic_DNA"/>
</dbReference>
<dbReference type="InParanoid" id="A0A061FGV7"/>
<evidence type="ECO:0000256" key="1">
    <source>
        <dbReference type="SAM" id="SignalP"/>
    </source>
</evidence>
<dbReference type="AlphaFoldDB" id="A0A061FGV7"/>
<feature type="signal peptide" evidence="1">
    <location>
        <begin position="1"/>
        <end position="29"/>
    </location>
</feature>
<gene>
    <name evidence="2" type="ORF">TCM_035117</name>
</gene>
<feature type="chain" id="PRO_5001602055" evidence="1">
    <location>
        <begin position="30"/>
        <end position="66"/>
    </location>
</feature>
<reference evidence="2 3" key="1">
    <citation type="journal article" date="2013" name="Genome Biol.">
        <title>The genome sequence of the most widely cultivated cacao type and its use to identify candidate genes regulating pod color.</title>
        <authorList>
            <person name="Motamayor J.C."/>
            <person name="Mockaitis K."/>
            <person name="Schmutz J."/>
            <person name="Haiminen N."/>
            <person name="Iii D.L."/>
            <person name="Cornejo O."/>
            <person name="Findley S.D."/>
            <person name="Zheng P."/>
            <person name="Utro F."/>
            <person name="Royaert S."/>
            <person name="Saski C."/>
            <person name="Jenkins J."/>
            <person name="Podicheti R."/>
            <person name="Zhao M."/>
            <person name="Scheffler B.E."/>
            <person name="Stack J.C."/>
            <person name="Feltus F.A."/>
            <person name="Mustiga G.M."/>
            <person name="Amores F."/>
            <person name="Phillips W."/>
            <person name="Marelli J.P."/>
            <person name="May G.D."/>
            <person name="Shapiro H."/>
            <person name="Ma J."/>
            <person name="Bustamante C.D."/>
            <person name="Schnell R.J."/>
            <person name="Main D."/>
            <person name="Gilbert D."/>
            <person name="Parida L."/>
            <person name="Kuhn D.N."/>
        </authorList>
    </citation>
    <scope>NUCLEOTIDE SEQUENCE [LARGE SCALE GENOMIC DNA]</scope>
    <source>
        <strain evidence="3">cv. Matina 1-6</strain>
    </source>
</reference>
<sequence length="66" mass="7073">MVKSKRIFCYRNNCFFFCFLGGISTSACGYGGEYNNNRAASCGETLGVNGTNIVVGSCKDPSVKSK</sequence>
<protein>
    <submittedName>
        <fullName evidence="2">Uncharacterized protein</fullName>
    </submittedName>
</protein>